<protein>
    <submittedName>
        <fullName evidence="2">Uncharacterized protein</fullName>
    </submittedName>
</protein>
<proteinExistence type="predicted"/>
<keyword evidence="1" id="KW-0472">Membrane</keyword>
<dbReference type="EMBL" id="MHBZ01000025">
    <property type="protein sequence ID" value="OGY11038.1"/>
    <property type="molecule type" value="Genomic_DNA"/>
</dbReference>
<accession>A0A1G1V6K4</accession>
<comment type="caution">
    <text evidence="2">The sequence shown here is derived from an EMBL/GenBank/DDBJ whole genome shotgun (WGS) entry which is preliminary data.</text>
</comment>
<evidence type="ECO:0000256" key="1">
    <source>
        <dbReference type="SAM" id="Phobius"/>
    </source>
</evidence>
<reference evidence="2 3" key="1">
    <citation type="journal article" date="2016" name="Nat. Commun.">
        <title>Thousands of microbial genomes shed light on interconnected biogeochemical processes in an aquifer system.</title>
        <authorList>
            <person name="Anantharaman K."/>
            <person name="Brown C.T."/>
            <person name="Hug L.A."/>
            <person name="Sharon I."/>
            <person name="Castelle C.J."/>
            <person name="Probst A.J."/>
            <person name="Thomas B.C."/>
            <person name="Singh A."/>
            <person name="Wilkins M.J."/>
            <person name="Karaoz U."/>
            <person name="Brodie E.L."/>
            <person name="Williams K.H."/>
            <person name="Hubbard S.S."/>
            <person name="Banfield J.F."/>
        </authorList>
    </citation>
    <scope>NUCLEOTIDE SEQUENCE [LARGE SCALE GENOMIC DNA]</scope>
</reference>
<organism evidence="2 3">
    <name type="scientific">Candidatus Blackburnbacteria bacterium RIFCSPHIGHO2_02_FULL_44_20</name>
    <dbReference type="NCBI Taxonomy" id="1797516"/>
    <lineage>
        <taxon>Bacteria</taxon>
        <taxon>Candidatus Blackburniibacteriota</taxon>
    </lineage>
</organism>
<dbReference type="AlphaFoldDB" id="A0A1G1V6K4"/>
<gene>
    <name evidence="2" type="ORF">A3D26_03950</name>
</gene>
<keyword evidence="1" id="KW-0812">Transmembrane</keyword>
<evidence type="ECO:0000313" key="3">
    <source>
        <dbReference type="Proteomes" id="UP000178319"/>
    </source>
</evidence>
<sequence length="145" mass="16393">MTALRFLARVPVRVSREDLQLTLVWVLLITSVDLMLVSAAASTSVLTEDLAPHFLWWWLGYFVYGVAMGWIMPKRVERNPASWREHVGNFMLIGLGISLFSLAAIYMPGGNVLSGLILWLVATPIFFGLATFAEWVCPTPYRRYV</sequence>
<feature type="transmembrane region" description="Helical" evidence="1">
    <location>
        <begin position="87"/>
        <end position="107"/>
    </location>
</feature>
<feature type="transmembrane region" description="Helical" evidence="1">
    <location>
        <begin position="54"/>
        <end position="72"/>
    </location>
</feature>
<keyword evidence="1" id="KW-1133">Transmembrane helix</keyword>
<evidence type="ECO:0000313" key="2">
    <source>
        <dbReference type="EMBL" id="OGY11038.1"/>
    </source>
</evidence>
<feature type="transmembrane region" description="Helical" evidence="1">
    <location>
        <begin position="113"/>
        <end position="137"/>
    </location>
</feature>
<dbReference type="Proteomes" id="UP000178319">
    <property type="component" value="Unassembled WGS sequence"/>
</dbReference>
<name>A0A1G1V6K4_9BACT</name>
<feature type="transmembrane region" description="Helical" evidence="1">
    <location>
        <begin position="21"/>
        <end position="42"/>
    </location>
</feature>